<keyword evidence="2" id="KW-0479">Metal-binding</keyword>
<evidence type="ECO:0000256" key="1">
    <source>
        <dbReference type="ARBA" id="ARBA00022617"/>
    </source>
</evidence>
<dbReference type="Gene3D" id="1.10.760.10">
    <property type="entry name" value="Cytochrome c-like domain"/>
    <property type="match status" value="2"/>
</dbReference>
<dbReference type="PANTHER" id="PTHR35008">
    <property type="entry name" value="BLL4482 PROTEIN-RELATED"/>
    <property type="match status" value="1"/>
</dbReference>
<protein>
    <recommendedName>
        <fullName evidence="4">Cytochrome c domain-containing protein</fullName>
    </recommendedName>
</protein>
<dbReference type="InterPro" id="IPR009056">
    <property type="entry name" value="Cyt_c-like_dom"/>
</dbReference>
<sequence length="268" mass="29195">MIKRLSGLGTLAVLIGLTVLITGCPLSSSGGNFTSTGQKLFNYYCADCHGVSGQGNGYNAAYLDFEPRNLTDSDEVILGDLTNEQLFLAISRDLKNPSEDAPSLVSFMPTFRDTLAEAERWAIISYIRTLHPNKAPEITLTKEMKKKRPRFPRIRTVDIDPEFMSNAENIANGKELFEDTYGCLACHSVGGEGGNIGPPLDRAGFMSNADWLYRWVKNPQGLAPHTKMPSLGLSDEDAMAVVAYLKTLQSPTTVAAIPKEQEAEGEGS</sequence>
<dbReference type="SUPFAM" id="SSF46626">
    <property type="entry name" value="Cytochrome c"/>
    <property type="match status" value="2"/>
</dbReference>
<dbReference type="PROSITE" id="PS51007">
    <property type="entry name" value="CYTC"/>
    <property type="match status" value="2"/>
</dbReference>
<keyword evidence="1" id="KW-0349">Heme</keyword>
<evidence type="ECO:0000256" key="3">
    <source>
        <dbReference type="ARBA" id="ARBA00023004"/>
    </source>
</evidence>
<organism evidence="5">
    <name type="scientific">hydrothermal vent metagenome</name>
    <dbReference type="NCBI Taxonomy" id="652676"/>
    <lineage>
        <taxon>unclassified sequences</taxon>
        <taxon>metagenomes</taxon>
        <taxon>ecological metagenomes</taxon>
    </lineage>
</organism>
<dbReference type="InterPro" id="IPR051459">
    <property type="entry name" value="Cytochrome_c-type_DH"/>
</dbReference>
<name>A0A3B1D1K1_9ZZZZ</name>
<dbReference type="InterPro" id="IPR036909">
    <property type="entry name" value="Cyt_c-like_dom_sf"/>
</dbReference>
<dbReference type="Pfam" id="PF00034">
    <property type="entry name" value="Cytochrom_C"/>
    <property type="match status" value="2"/>
</dbReference>
<keyword evidence="3" id="KW-0408">Iron</keyword>
<gene>
    <name evidence="5" type="ORF">MNBD_NITROSPINAE02-1184</name>
</gene>
<dbReference type="GO" id="GO:0009055">
    <property type="term" value="F:electron transfer activity"/>
    <property type="evidence" value="ECO:0007669"/>
    <property type="project" value="InterPro"/>
</dbReference>
<accession>A0A3B1D1K1</accession>
<proteinExistence type="predicted"/>
<dbReference type="PANTHER" id="PTHR35008:SF8">
    <property type="entry name" value="ALCOHOL DEHYDROGENASE CYTOCHROME C SUBUNIT"/>
    <property type="match status" value="1"/>
</dbReference>
<evidence type="ECO:0000256" key="2">
    <source>
        <dbReference type="ARBA" id="ARBA00022723"/>
    </source>
</evidence>
<evidence type="ECO:0000313" key="5">
    <source>
        <dbReference type="EMBL" id="VAX25505.1"/>
    </source>
</evidence>
<dbReference type="GO" id="GO:0046872">
    <property type="term" value="F:metal ion binding"/>
    <property type="evidence" value="ECO:0007669"/>
    <property type="project" value="UniProtKB-KW"/>
</dbReference>
<reference evidence="5" key="1">
    <citation type="submission" date="2018-06" db="EMBL/GenBank/DDBJ databases">
        <authorList>
            <person name="Zhirakovskaya E."/>
        </authorList>
    </citation>
    <scope>NUCLEOTIDE SEQUENCE</scope>
</reference>
<dbReference type="PROSITE" id="PS51257">
    <property type="entry name" value="PROKAR_LIPOPROTEIN"/>
    <property type="match status" value="1"/>
</dbReference>
<dbReference type="AlphaFoldDB" id="A0A3B1D1K1"/>
<feature type="domain" description="Cytochrome c" evidence="4">
    <location>
        <begin position="168"/>
        <end position="249"/>
    </location>
</feature>
<feature type="domain" description="Cytochrome c" evidence="4">
    <location>
        <begin position="32"/>
        <end position="131"/>
    </location>
</feature>
<dbReference type="GO" id="GO:0020037">
    <property type="term" value="F:heme binding"/>
    <property type="evidence" value="ECO:0007669"/>
    <property type="project" value="InterPro"/>
</dbReference>
<dbReference type="EMBL" id="UOGE01000106">
    <property type="protein sequence ID" value="VAX25505.1"/>
    <property type="molecule type" value="Genomic_DNA"/>
</dbReference>
<evidence type="ECO:0000259" key="4">
    <source>
        <dbReference type="PROSITE" id="PS51007"/>
    </source>
</evidence>